<dbReference type="Gene3D" id="2.115.10.20">
    <property type="entry name" value="Glycosyl hydrolase domain, family 43"/>
    <property type="match status" value="1"/>
</dbReference>
<evidence type="ECO:0000256" key="4">
    <source>
        <dbReference type="RuleBase" id="RU361187"/>
    </source>
</evidence>
<dbReference type="RefSeq" id="WP_205106222.1">
    <property type="nucleotide sequence ID" value="NZ_BAAAHT010000001.1"/>
</dbReference>
<dbReference type="CDD" id="cd18617">
    <property type="entry name" value="GH43_XynB-like"/>
    <property type="match status" value="1"/>
</dbReference>
<dbReference type="GO" id="GO:0046556">
    <property type="term" value="F:alpha-L-arabinofuranosidase activity"/>
    <property type="evidence" value="ECO:0007669"/>
    <property type="project" value="UniProtKB-EC"/>
</dbReference>
<dbReference type="InterPro" id="IPR023296">
    <property type="entry name" value="Glyco_hydro_beta-prop_sf"/>
</dbReference>
<name>A0ABS2L066_9MICO</name>
<accession>A0ABS2L066</accession>
<evidence type="ECO:0000256" key="3">
    <source>
        <dbReference type="ARBA" id="ARBA00023295"/>
    </source>
</evidence>
<evidence type="ECO:0000313" key="7">
    <source>
        <dbReference type="Proteomes" id="UP000776164"/>
    </source>
</evidence>
<dbReference type="PANTHER" id="PTHR42812:SF12">
    <property type="entry name" value="BETA-XYLOSIDASE-RELATED"/>
    <property type="match status" value="1"/>
</dbReference>
<evidence type="ECO:0000313" key="6">
    <source>
        <dbReference type="EMBL" id="MBM7470473.1"/>
    </source>
</evidence>
<dbReference type="InterPro" id="IPR041542">
    <property type="entry name" value="GH43_C2"/>
</dbReference>
<sequence>MTPVATGATPVLPGLYPDPSVCRVGSLYYLVNSTFHYQPGLPLHSSTDLVTWHQLGNVVTGELIDLREAPDSGGLYAPTIRHHRGVFYIVCTVVGTPTGAGSFYTSATDPAGPWSAPVFLPDAVGMDPDLFFDGDDAWWAGCRLVEHGEYEGQTEIWLRRLDLNDERLVGQEFVIWNGAVKGGVWSEGPHLYKRDGWFYLLTAEGGTEGNHSVVVARSRSITGPYEGCPRNPVFTHRNLGTDYPVQCVGHADLVENADGNWFALLLGTRPASGHTLLGRETFAVPVAWEQGWPVFNPGVGMLSDALREERGTGVEPFSYHLDLTGATAPDGGWLAPRSNPRLGAPSERGLPLLGGPDVNDAGESGFVGRRLAHHGVDITAIVVPPDDLAARAEFGLLFLQNSSHNARLAVTLEHGTASCAVVETAGGVSTVVAQSSVPVDDGGRAGMSLIGRLSGDNVEFRLAHRGSVTTIGVADARILSTETAGGFIGSLVGPYFTTSSGGPLHLAAFSYEVPRS</sequence>
<dbReference type="EMBL" id="JAFBBU010000001">
    <property type="protein sequence ID" value="MBM7470473.1"/>
    <property type="molecule type" value="Genomic_DNA"/>
</dbReference>
<organism evidence="6 7">
    <name type="scientific">Subtercola frigoramans</name>
    <dbReference type="NCBI Taxonomy" id="120298"/>
    <lineage>
        <taxon>Bacteria</taxon>
        <taxon>Bacillati</taxon>
        <taxon>Actinomycetota</taxon>
        <taxon>Actinomycetes</taxon>
        <taxon>Micrococcales</taxon>
        <taxon>Microbacteriaceae</taxon>
        <taxon>Subtercola</taxon>
    </lineage>
</organism>
<dbReference type="Pfam" id="PF17851">
    <property type="entry name" value="GH43_C2"/>
    <property type="match status" value="1"/>
</dbReference>
<evidence type="ECO:0000256" key="2">
    <source>
        <dbReference type="ARBA" id="ARBA00022801"/>
    </source>
</evidence>
<dbReference type="InterPro" id="IPR051795">
    <property type="entry name" value="Glycosyl_Hydrlase_43"/>
</dbReference>
<keyword evidence="2 4" id="KW-0378">Hydrolase</keyword>
<dbReference type="SUPFAM" id="SSF75005">
    <property type="entry name" value="Arabinanase/levansucrase/invertase"/>
    <property type="match status" value="1"/>
</dbReference>
<proteinExistence type="inferred from homology"/>
<dbReference type="InterPro" id="IPR006710">
    <property type="entry name" value="Glyco_hydro_43"/>
</dbReference>
<gene>
    <name evidence="6" type="ORF">JOE66_000107</name>
</gene>
<feature type="domain" description="Beta-xylosidase C-terminal Concanavalin A-like" evidence="5">
    <location>
        <begin position="347"/>
        <end position="511"/>
    </location>
</feature>
<comment type="similarity">
    <text evidence="1 4">Belongs to the glycosyl hydrolase 43 family.</text>
</comment>
<dbReference type="SUPFAM" id="SSF49899">
    <property type="entry name" value="Concanavalin A-like lectins/glucanases"/>
    <property type="match status" value="1"/>
</dbReference>
<keyword evidence="3 4" id="KW-0326">Glycosidase</keyword>
<dbReference type="PANTHER" id="PTHR42812">
    <property type="entry name" value="BETA-XYLOSIDASE"/>
    <property type="match status" value="1"/>
</dbReference>
<evidence type="ECO:0000256" key="1">
    <source>
        <dbReference type="ARBA" id="ARBA00009865"/>
    </source>
</evidence>
<dbReference type="InterPro" id="IPR013320">
    <property type="entry name" value="ConA-like_dom_sf"/>
</dbReference>
<dbReference type="Proteomes" id="UP000776164">
    <property type="component" value="Unassembled WGS sequence"/>
</dbReference>
<dbReference type="Pfam" id="PF04616">
    <property type="entry name" value="Glyco_hydro_43"/>
    <property type="match status" value="1"/>
</dbReference>
<dbReference type="Gene3D" id="2.60.120.200">
    <property type="match status" value="1"/>
</dbReference>
<protein>
    <submittedName>
        <fullName evidence="6">Alpha-N-arabinofuranosidase</fullName>
        <ecNumber evidence="6">3.2.1.55</ecNumber>
    </submittedName>
</protein>
<reference evidence="6 7" key="1">
    <citation type="submission" date="2021-01" db="EMBL/GenBank/DDBJ databases">
        <title>Sequencing the genomes of 1000 actinobacteria strains.</title>
        <authorList>
            <person name="Klenk H.-P."/>
        </authorList>
    </citation>
    <scope>NUCLEOTIDE SEQUENCE [LARGE SCALE GENOMIC DNA]</scope>
    <source>
        <strain evidence="6 7">DSM 13057</strain>
    </source>
</reference>
<keyword evidence="7" id="KW-1185">Reference proteome</keyword>
<dbReference type="EC" id="3.2.1.55" evidence="6"/>
<evidence type="ECO:0000259" key="5">
    <source>
        <dbReference type="Pfam" id="PF17851"/>
    </source>
</evidence>
<comment type="caution">
    <text evidence="6">The sequence shown here is derived from an EMBL/GenBank/DDBJ whole genome shotgun (WGS) entry which is preliminary data.</text>
</comment>